<proteinExistence type="predicted"/>
<dbReference type="EMBL" id="LR792683">
    <property type="protein sequence ID" value="CAB3396195.1"/>
    <property type="molecule type" value="Genomic_DNA"/>
</dbReference>
<feature type="region of interest" description="Disordered" evidence="1">
    <location>
        <begin position="152"/>
        <end position="180"/>
    </location>
</feature>
<reference evidence="3 4" key="1">
    <citation type="submission" date="2020-04" db="EMBL/GenBank/DDBJ databases">
        <authorList>
            <person name="Hogendoorn C."/>
        </authorList>
    </citation>
    <scope>NUCLEOTIDE SEQUENCE [LARGE SCALE GENOMIC DNA]</scope>
    <source>
        <strain evidence="3">COOX1</strain>
    </source>
</reference>
<evidence type="ECO:0000313" key="4">
    <source>
        <dbReference type="Proteomes" id="UP000502196"/>
    </source>
</evidence>
<sequence length="180" mass="19105">MRPPGKCTRLRTREDPEDFWVGGNGETPPFTFAGGQTIIAFVGFWLFFPRAVGRKDSPVPGTFSRVSSSVLVKGPNEADGSRGLESEAPADATYGLNDAEIPSISMFMQARCDAPGPLHATEGSDAAPQGGGYITRLSSIGGVTCEIRRPGEEEKAGCGSPARVGTTIQKKNHLHHASFQ</sequence>
<protein>
    <submittedName>
        <fullName evidence="3">Uncharacterized protein</fullName>
    </submittedName>
</protein>
<feature type="compositionally biased region" description="Basic residues" evidence="1">
    <location>
        <begin position="170"/>
        <end position="180"/>
    </location>
</feature>
<evidence type="ECO:0000313" key="3">
    <source>
        <dbReference type="EMBL" id="CAB3396195.1"/>
    </source>
</evidence>
<organism evidence="3 4">
    <name type="scientific">Kyrpidia spormannii</name>
    <dbReference type="NCBI Taxonomy" id="2055160"/>
    <lineage>
        <taxon>Bacteria</taxon>
        <taxon>Bacillati</taxon>
        <taxon>Bacillota</taxon>
        <taxon>Bacilli</taxon>
        <taxon>Bacillales</taxon>
        <taxon>Alicyclobacillaceae</taxon>
        <taxon>Kyrpidia</taxon>
    </lineage>
</organism>
<feature type="transmembrane region" description="Helical" evidence="2">
    <location>
        <begin position="30"/>
        <end position="48"/>
    </location>
</feature>
<name>A0A6F9EIM3_9BACL</name>
<keyword evidence="2" id="KW-1133">Transmembrane helix</keyword>
<accession>A0A6F9EIM3</accession>
<dbReference type="AlphaFoldDB" id="A0A6F9EIM3"/>
<dbReference type="Proteomes" id="UP000502196">
    <property type="component" value="Chromosome"/>
</dbReference>
<gene>
    <name evidence="3" type="ORF">COOX1_3441</name>
</gene>
<keyword evidence="2" id="KW-0812">Transmembrane</keyword>
<feature type="region of interest" description="Disordered" evidence="1">
    <location>
        <begin position="1"/>
        <end position="23"/>
    </location>
</feature>
<evidence type="ECO:0000256" key="1">
    <source>
        <dbReference type="SAM" id="MobiDB-lite"/>
    </source>
</evidence>
<keyword evidence="2" id="KW-0472">Membrane</keyword>
<evidence type="ECO:0000256" key="2">
    <source>
        <dbReference type="SAM" id="Phobius"/>
    </source>
</evidence>